<accession>A0A9W5TZE6</accession>
<dbReference type="SUPFAM" id="SSF54593">
    <property type="entry name" value="Glyoxalase/Bleomycin resistance protein/Dihydroxybiphenyl dioxygenase"/>
    <property type="match status" value="1"/>
</dbReference>
<evidence type="ECO:0000313" key="3">
    <source>
        <dbReference type="Proteomes" id="UP000621492"/>
    </source>
</evidence>
<dbReference type="InterPro" id="IPR004360">
    <property type="entry name" value="Glyas_Fos-R_dOase_dom"/>
</dbReference>
<keyword evidence="3" id="KW-1185">Reference proteome</keyword>
<dbReference type="PROSITE" id="PS51819">
    <property type="entry name" value="VOC"/>
    <property type="match status" value="1"/>
</dbReference>
<evidence type="ECO:0000313" key="2">
    <source>
        <dbReference type="EMBL" id="GGB48886.1"/>
    </source>
</evidence>
<dbReference type="Proteomes" id="UP000621492">
    <property type="component" value="Unassembled WGS sequence"/>
</dbReference>
<dbReference type="InterPro" id="IPR037523">
    <property type="entry name" value="VOC_core"/>
</dbReference>
<proteinExistence type="predicted"/>
<sequence>MLSPIENQVNTIFVHVSDLKNSVKWYSRILGKEYDINAVSDPVYNIQLNHHTGLTLDAGPVGVVKEKSSSTYPLFNFHTDDIHKAYTYVKELGFSIQSEIVDFNDFSFFTVRDPDDNIIMICTG</sequence>
<comment type="caution">
    <text evidence="2">The sequence shown here is derived from an EMBL/GenBank/DDBJ whole genome shotgun (WGS) entry which is preliminary data.</text>
</comment>
<dbReference type="RefSeq" id="WP_088049942.1">
    <property type="nucleotide sequence ID" value="NZ_BMJD01000024.1"/>
</dbReference>
<dbReference type="Gene3D" id="3.10.180.10">
    <property type="entry name" value="2,3-Dihydroxybiphenyl 1,2-Dioxygenase, domain 1"/>
    <property type="match status" value="1"/>
</dbReference>
<name>A0A9W5TZE6_9BACI</name>
<evidence type="ECO:0000259" key="1">
    <source>
        <dbReference type="PROSITE" id="PS51819"/>
    </source>
</evidence>
<feature type="domain" description="VOC" evidence="1">
    <location>
        <begin position="8"/>
        <end position="124"/>
    </location>
</feature>
<gene>
    <name evidence="2" type="ORF">GCM10011409_28070</name>
</gene>
<dbReference type="CDD" id="cd06587">
    <property type="entry name" value="VOC"/>
    <property type="match status" value="1"/>
</dbReference>
<dbReference type="AlphaFoldDB" id="A0A9W5TZE6"/>
<organism evidence="2 3">
    <name type="scientific">Lentibacillus populi</name>
    <dbReference type="NCBI Taxonomy" id="1827502"/>
    <lineage>
        <taxon>Bacteria</taxon>
        <taxon>Bacillati</taxon>
        <taxon>Bacillota</taxon>
        <taxon>Bacilli</taxon>
        <taxon>Bacillales</taxon>
        <taxon>Bacillaceae</taxon>
        <taxon>Lentibacillus</taxon>
    </lineage>
</organism>
<dbReference type="Pfam" id="PF00903">
    <property type="entry name" value="Glyoxalase"/>
    <property type="match status" value="1"/>
</dbReference>
<dbReference type="EMBL" id="BMJD01000024">
    <property type="protein sequence ID" value="GGB48886.1"/>
    <property type="molecule type" value="Genomic_DNA"/>
</dbReference>
<reference evidence="2" key="2">
    <citation type="submission" date="2020-09" db="EMBL/GenBank/DDBJ databases">
        <authorList>
            <person name="Sun Q."/>
            <person name="Zhou Y."/>
        </authorList>
    </citation>
    <scope>NUCLEOTIDE SEQUENCE</scope>
    <source>
        <strain evidence="2">CGMCC 1.15454</strain>
    </source>
</reference>
<protein>
    <recommendedName>
        <fullName evidence="1">VOC domain-containing protein</fullName>
    </recommendedName>
</protein>
<dbReference type="InterPro" id="IPR029068">
    <property type="entry name" value="Glyas_Bleomycin-R_OHBP_Dase"/>
</dbReference>
<reference evidence="2" key="1">
    <citation type="journal article" date="2014" name="Int. J. Syst. Evol. Microbiol.">
        <title>Complete genome sequence of Corynebacterium casei LMG S-19264T (=DSM 44701T), isolated from a smear-ripened cheese.</title>
        <authorList>
            <consortium name="US DOE Joint Genome Institute (JGI-PGF)"/>
            <person name="Walter F."/>
            <person name="Albersmeier A."/>
            <person name="Kalinowski J."/>
            <person name="Ruckert C."/>
        </authorList>
    </citation>
    <scope>NUCLEOTIDE SEQUENCE</scope>
    <source>
        <strain evidence="2">CGMCC 1.15454</strain>
    </source>
</reference>